<feature type="active site" description="Proton acceptor" evidence="11">
    <location>
        <position position="45"/>
    </location>
</feature>
<evidence type="ECO:0000256" key="8">
    <source>
        <dbReference type="ARBA" id="ARBA00038170"/>
    </source>
</evidence>
<dbReference type="GO" id="GO:0046872">
    <property type="term" value="F:metal ion binding"/>
    <property type="evidence" value="ECO:0007669"/>
    <property type="project" value="UniProtKB-KW"/>
</dbReference>
<evidence type="ECO:0000256" key="11">
    <source>
        <dbReference type="PROSITE-ProRule" id="PRU00236"/>
    </source>
</evidence>
<dbReference type="Pfam" id="PF02146">
    <property type="entry name" value="SIR2"/>
    <property type="match status" value="1"/>
</dbReference>
<name>A0A1I3WGL2_9BACL</name>
<evidence type="ECO:0000313" key="14">
    <source>
        <dbReference type="Proteomes" id="UP000198915"/>
    </source>
</evidence>
<feature type="binding site" evidence="11">
    <location>
        <position position="75"/>
    </location>
    <ligand>
        <name>Zn(2+)</name>
        <dbReference type="ChEBI" id="CHEBI:29105"/>
    </ligand>
</feature>
<evidence type="ECO:0000256" key="7">
    <source>
        <dbReference type="ARBA" id="ARBA00023027"/>
    </source>
</evidence>
<keyword evidence="3" id="KW-0597">Phosphoprotein</keyword>
<keyword evidence="5 11" id="KW-0479">Metal-binding</keyword>
<comment type="similarity">
    <text evidence="8">Belongs to the sirtuin family. Class IV subfamily.</text>
</comment>
<feature type="domain" description="Deacetylase sirtuin-type" evidence="12">
    <location>
        <begin position="1"/>
        <end position="170"/>
    </location>
</feature>
<dbReference type="InterPro" id="IPR026591">
    <property type="entry name" value="Sirtuin_cat_small_dom_sf"/>
</dbReference>
<proteinExistence type="inferred from homology"/>
<feature type="binding site" evidence="11">
    <location>
        <position position="53"/>
    </location>
    <ligand>
        <name>Zn(2+)</name>
        <dbReference type="ChEBI" id="CHEBI:29105"/>
    </ligand>
</feature>
<dbReference type="PROSITE" id="PS50305">
    <property type="entry name" value="SIRTUIN"/>
    <property type="match status" value="1"/>
</dbReference>
<dbReference type="PANTHER" id="PTHR11085:SF1">
    <property type="entry name" value="NAD-DEPENDENT PROTEIN DEACETYLASE SIRTUIN-7"/>
    <property type="match status" value="1"/>
</dbReference>
<feature type="binding site" evidence="11">
    <location>
        <position position="73"/>
    </location>
    <ligand>
        <name>Zn(2+)</name>
        <dbReference type="ChEBI" id="CHEBI:29105"/>
    </ligand>
</feature>
<evidence type="ECO:0000256" key="6">
    <source>
        <dbReference type="ARBA" id="ARBA00022833"/>
    </source>
</evidence>
<evidence type="ECO:0000256" key="1">
    <source>
        <dbReference type="ARBA" id="ARBA00001947"/>
    </source>
</evidence>
<evidence type="ECO:0000256" key="2">
    <source>
        <dbReference type="ARBA" id="ARBA00012928"/>
    </source>
</evidence>
<dbReference type="SUPFAM" id="SSF52467">
    <property type="entry name" value="DHS-like NAD/FAD-binding domain"/>
    <property type="match status" value="1"/>
</dbReference>
<dbReference type="Gene3D" id="3.40.50.1220">
    <property type="entry name" value="TPP-binding domain"/>
    <property type="match status" value="1"/>
</dbReference>
<dbReference type="Proteomes" id="UP000198915">
    <property type="component" value="Unassembled WGS sequence"/>
</dbReference>
<keyword evidence="4" id="KW-0808">Transferase</keyword>
<evidence type="ECO:0000256" key="4">
    <source>
        <dbReference type="ARBA" id="ARBA00022679"/>
    </source>
</evidence>
<sequence length="170" mass="18984">MCGVYWGGYVNGKRTARFSVTDWDVARPRSNQAGKHGSQKVAQLHGTLASVRCLRCVREYASSRYLEETGANCECGGFLRPSVVLFGEGLPPFDYERAEEWTEEADLFIVLGSSLLVSPANLFPQRAKQRGARLVIVNRDTTPLDERADMLIQNEPIGSILQRTEKYLNA</sequence>
<keyword evidence="7" id="KW-0520">NAD</keyword>
<dbReference type="PANTHER" id="PTHR11085">
    <property type="entry name" value="NAD-DEPENDENT PROTEIN DEACYLASE SIRTUIN-5, MITOCHONDRIAL-RELATED"/>
    <property type="match status" value="1"/>
</dbReference>
<dbReference type="EC" id="2.3.1.286" evidence="2"/>
<dbReference type="InterPro" id="IPR029035">
    <property type="entry name" value="DHS-like_NAD/FAD-binding_dom"/>
</dbReference>
<keyword evidence="6 11" id="KW-0862">Zinc</keyword>
<evidence type="ECO:0000256" key="5">
    <source>
        <dbReference type="ARBA" id="ARBA00022723"/>
    </source>
</evidence>
<feature type="binding site" evidence="11">
    <location>
        <position position="56"/>
    </location>
    <ligand>
        <name>Zn(2+)</name>
        <dbReference type="ChEBI" id="CHEBI:29105"/>
    </ligand>
</feature>
<dbReference type="InterPro" id="IPR003000">
    <property type="entry name" value="Sirtuin"/>
</dbReference>
<dbReference type="STRING" id="1884381.SAMN05518846_108109"/>
<dbReference type="Gene3D" id="3.30.1600.10">
    <property type="entry name" value="SIR2/SIRT2 'Small Domain"/>
    <property type="match status" value="1"/>
</dbReference>
<dbReference type="AlphaFoldDB" id="A0A1I3WGL2"/>
<keyword evidence="14" id="KW-1185">Reference proteome</keyword>
<dbReference type="InterPro" id="IPR026590">
    <property type="entry name" value="Ssirtuin_cat_dom"/>
</dbReference>
<dbReference type="EMBL" id="FORT01000008">
    <property type="protein sequence ID" value="SFK06540.1"/>
    <property type="molecule type" value="Genomic_DNA"/>
</dbReference>
<protein>
    <recommendedName>
        <fullName evidence="2">protein acetyllysine N-acetyltransferase</fullName>
        <ecNumber evidence="2">2.3.1.286</ecNumber>
    </recommendedName>
    <alternativeName>
        <fullName evidence="10">Regulatory protein SIR2 homolog 7</fullName>
    </alternativeName>
    <alternativeName>
        <fullName evidence="9">SIR2-like protein 7</fullName>
    </alternativeName>
</protein>
<organism evidence="13 14">
    <name type="scientific">Brevibacillus centrosporus</name>
    <dbReference type="NCBI Taxonomy" id="54910"/>
    <lineage>
        <taxon>Bacteria</taxon>
        <taxon>Bacillati</taxon>
        <taxon>Bacillota</taxon>
        <taxon>Bacilli</taxon>
        <taxon>Bacillales</taxon>
        <taxon>Paenibacillaceae</taxon>
        <taxon>Brevibacillus</taxon>
    </lineage>
</organism>
<comment type="cofactor">
    <cofactor evidence="1">
        <name>Zn(2+)</name>
        <dbReference type="ChEBI" id="CHEBI:29105"/>
    </cofactor>
</comment>
<reference evidence="14" key="1">
    <citation type="submission" date="2016-10" db="EMBL/GenBank/DDBJ databases">
        <authorList>
            <person name="Varghese N."/>
            <person name="Submissions S."/>
        </authorList>
    </citation>
    <scope>NUCLEOTIDE SEQUENCE [LARGE SCALE GENOMIC DNA]</scope>
    <source>
        <strain evidence="14">OK042</strain>
    </source>
</reference>
<gene>
    <name evidence="13" type="ORF">SAMN05518846_108109</name>
</gene>
<evidence type="ECO:0000259" key="12">
    <source>
        <dbReference type="PROSITE" id="PS50305"/>
    </source>
</evidence>
<dbReference type="InterPro" id="IPR050134">
    <property type="entry name" value="NAD-dep_sirtuin_deacylases"/>
</dbReference>
<evidence type="ECO:0000256" key="3">
    <source>
        <dbReference type="ARBA" id="ARBA00022553"/>
    </source>
</evidence>
<evidence type="ECO:0000313" key="13">
    <source>
        <dbReference type="EMBL" id="SFK06540.1"/>
    </source>
</evidence>
<evidence type="ECO:0000256" key="10">
    <source>
        <dbReference type="ARBA" id="ARBA00043038"/>
    </source>
</evidence>
<accession>A0A1I3WGL2</accession>
<dbReference type="GO" id="GO:0070403">
    <property type="term" value="F:NAD+ binding"/>
    <property type="evidence" value="ECO:0007669"/>
    <property type="project" value="InterPro"/>
</dbReference>
<evidence type="ECO:0000256" key="9">
    <source>
        <dbReference type="ARBA" id="ARBA00041832"/>
    </source>
</evidence>
<dbReference type="GO" id="GO:0017136">
    <property type="term" value="F:histone deacetylase activity, NAD-dependent"/>
    <property type="evidence" value="ECO:0007669"/>
    <property type="project" value="TreeGrafter"/>
</dbReference>